<accession>A0ABZ2KGN7</accession>
<keyword evidence="2" id="KW-1185">Reference proteome</keyword>
<evidence type="ECO:0000313" key="1">
    <source>
        <dbReference type="EMBL" id="WXA96230.1"/>
    </source>
</evidence>
<dbReference type="Proteomes" id="UP001379533">
    <property type="component" value="Chromosome"/>
</dbReference>
<name>A0ABZ2KGN7_9BACT</name>
<dbReference type="EMBL" id="CP089982">
    <property type="protein sequence ID" value="WXA96230.1"/>
    <property type="molecule type" value="Genomic_DNA"/>
</dbReference>
<evidence type="ECO:0000313" key="2">
    <source>
        <dbReference type="Proteomes" id="UP001379533"/>
    </source>
</evidence>
<sequence length="348" mass="38095">MPTLPPRALVRALLPYVSETLISPSVRSRLEAHTARLPAIFEWGIFECRFAPAVDRVDMLFRVSRPVAGANGTQLPEESTWPADHGLEPILPFFRTWLAANNELADVPLFWVEHDLATSGASPSPSPSPPFIQFCVDPGFPHASRALPIVPLRVRALAERGLAPLLGTAVDGAALDGLRRCAQRLPSKGRVLHVGVIPHRGSRDLRVLAAVPMESVLDWLAAIEWPGNRALAAEIHGWLGTHFEMASVQLDLGETVRPSLAMEFPLPSRDGNHPAWRAFMRILIDRGLASAEKSRAALDWMGDATHDLPETPWLVNLQRQLDVKVSLSADGELTAKAYLGFCPSFVLV</sequence>
<gene>
    <name evidence="1" type="ORF">LZC95_05195</name>
</gene>
<organism evidence="1 2">
    <name type="scientific">Pendulispora brunnea</name>
    <dbReference type="NCBI Taxonomy" id="2905690"/>
    <lineage>
        <taxon>Bacteria</taxon>
        <taxon>Pseudomonadati</taxon>
        <taxon>Myxococcota</taxon>
        <taxon>Myxococcia</taxon>
        <taxon>Myxococcales</taxon>
        <taxon>Sorangiineae</taxon>
        <taxon>Pendulisporaceae</taxon>
        <taxon>Pendulispora</taxon>
    </lineage>
</organism>
<reference evidence="1 2" key="1">
    <citation type="submission" date="2021-12" db="EMBL/GenBank/DDBJ databases">
        <title>Discovery of the Pendulisporaceae a myxobacterial family with distinct sporulation behavior and unique specialized metabolism.</title>
        <authorList>
            <person name="Garcia R."/>
            <person name="Popoff A."/>
            <person name="Bader C.D."/>
            <person name="Loehr J."/>
            <person name="Walesch S."/>
            <person name="Walt C."/>
            <person name="Boldt J."/>
            <person name="Bunk B."/>
            <person name="Haeckl F.J.F.P.J."/>
            <person name="Gunesch A.P."/>
            <person name="Birkelbach J."/>
            <person name="Nuebel U."/>
            <person name="Pietschmann T."/>
            <person name="Bach T."/>
            <person name="Mueller R."/>
        </authorList>
    </citation>
    <scope>NUCLEOTIDE SEQUENCE [LARGE SCALE GENOMIC DNA]</scope>
    <source>
        <strain evidence="1 2">MSr12523</strain>
    </source>
</reference>
<proteinExistence type="predicted"/>
<dbReference type="RefSeq" id="WP_394846846.1">
    <property type="nucleotide sequence ID" value="NZ_CP089982.1"/>
</dbReference>
<protein>
    <submittedName>
        <fullName evidence="1">Uncharacterized protein</fullName>
    </submittedName>
</protein>